<feature type="transmembrane region" description="Helical" evidence="2">
    <location>
        <begin position="117"/>
        <end position="141"/>
    </location>
</feature>
<organism evidence="3 4">
    <name type="scientific">Rhizoctonia solani</name>
    <dbReference type="NCBI Taxonomy" id="456999"/>
    <lineage>
        <taxon>Eukaryota</taxon>
        <taxon>Fungi</taxon>
        <taxon>Dikarya</taxon>
        <taxon>Basidiomycota</taxon>
        <taxon>Agaricomycotina</taxon>
        <taxon>Agaricomycetes</taxon>
        <taxon>Cantharellales</taxon>
        <taxon>Ceratobasidiaceae</taxon>
        <taxon>Rhizoctonia</taxon>
    </lineage>
</organism>
<keyword evidence="2" id="KW-1133">Transmembrane helix</keyword>
<feature type="compositionally biased region" description="Basic and acidic residues" evidence="1">
    <location>
        <begin position="289"/>
        <end position="301"/>
    </location>
</feature>
<protein>
    <recommendedName>
        <fullName evidence="5">Transmembrane protein</fullName>
    </recommendedName>
</protein>
<feature type="compositionally biased region" description="Basic and acidic residues" evidence="1">
    <location>
        <begin position="61"/>
        <end position="73"/>
    </location>
</feature>
<gene>
    <name evidence="3" type="ORF">RDB_LOCUS47393</name>
</gene>
<feature type="transmembrane region" description="Helical" evidence="2">
    <location>
        <begin position="174"/>
        <end position="201"/>
    </location>
</feature>
<evidence type="ECO:0000256" key="1">
    <source>
        <dbReference type="SAM" id="MobiDB-lite"/>
    </source>
</evidence>
<feature type="transmembrane region" description="Helical" evidence="2">
    <location>
        <begin position="213"/>
        <end position="241"/>
    </location>
</feature>
<sequence length="310" mass="34468">MPESKDTSKKDRGCIGFIVPVLWFLVCLFTLGFPAKYRERLRLFEDLVCLDHEPWALRPSFSDRGDPLSDKSEPGSLKTMRQKQQEEWDRLNIAMSVITATSAAALAIEATSDRTHIYWLVTAFYSIAFGLSLEGVILITYMTISAGGSSDEAITRLARGVLVSTEYQMVKPTAFIMALPAIVATYSSISLLLGLVTMVVAGPGQGVDMQNMAYIRVTMIPVGMGFLLLCIAIVLCEIGNWTEIWGRRRRRARFSRGDDGRINVNEIYPHSSSCCPKLRATTPPPQLSDRTDSSFTKRSDYSDPETVTTK</sequence>
<evidence type="ECO:0000313" key="3">
    <source>
        <dbReference type="EMBL" id="CAE6394387.1"/>
    </source>
</evidence>
<dbReference type="EMBL" id="CAJMWS010000297">
    <property type="protein sequence ID" value="CAE6394387.1"/>
    <property type="molecule type" value="Genomic_DNA"/>
</dbReference>
<evidence type="ECO:0000256" key="2">
    <source>
        <dbReference type="SAM" id="Phobius"/>
    </source>
</evidence>
<keyword evidence="2" id="KW-0812">Transmembrane</keyword>
<feature type="region of interest" description="Disordered" evidence="1">
    <location>
        <begin position="61"/>
        <end position="80"/>
    </location>
</feature>
<keyword evidence="2" id="KW-0472">Membrane</keyword>
<dbReference type="AlphaFoldDB" id="A0A8H2WQR1"/>
<reference evidence="3" key="1">
    <citation type="submission" date="2021-01" db="EMBL/GenBank/DDBJ databases">
        <authorList>
            <person name="Kaushik A."/>
        </authorList>
    </citation>
    <scope>NUCLEOTIDE SEQUENCE</scope>
    <source>
        <strain evidence="3">AG1-1C</strain>
    </source>
</reference>
<evidence type="ECO:0008006" key="5">
    <source>
        <dbReference type="Google" id="ProtNLM"/>
    </source>
</evidence>
<name>A0A8H2WQR1_9AGAM</name>
<feature type="transmembrane region" description="Helical" evidence="2">
    <location>
        <begin position="15"/>
        <end position="33"/>
    </location>
</feature>
<dbReference type="Proteomes" id="UP000663846">
    <property type="component" value="Unassembled WGS sequence"/>
</dbReference>
<accession>A0A8H2WQR1</accession>
<proteinExistence type="predicted"/>
<evidence type="ECO:0000313" key="4">
    <source>
        <dbReference type="Proteomes" id="UP000663846"/>
    </source>
</evidence>
<comment type="caution">
    <text evidence="3">The sequence shown here is derived from an EMBL/GenBank/DDBJ whole genome shotgun (WGS) entry which is preliminary data.</text>
</comment>
<feature type="region of interest" description="Disordered" evidence="1">
    <location>
        <begin position="275"/>
        <end position="310"/>
    </location>
</feature>